<dbReference type="GO" id="GO:0003847">
    <property type="term" value="F:1-alkyl-2-acetylglycerophosphocholine esterase activity"/>
    <property type="evidence" value="ECO:0007669"/>
    <property type="project" value="TreeGrafter"/>
</dbReference>
<feature type="signal peptide" evidence="4">
    <location>
        <begin position="1"/>
        <end position="20"/>
    </location>
</feature>
<dbReference type="Proteomes" id="UP000509568">
    <property type="component" value="Chromosome"/>
</dbReference>
<evidence type="ECO:0000313" key="5">
    <source>
        <dbReference type="EMBL" id="QKZ05461.1"/>
    </source>
</evidence>
<evidence type="ECO:0000313" key="6">
    <source>
        <dbReference type="Proteomes" id="UP000509568"/>
    </source>
</evidence>
<dbReference type="InterPro" id="IPR029058">
    <property type="entry name" value="AB_hydrolase_fold"/>
</dbReference>
<reference evidence="5 6" key="1">
    <citation type="submission" date="2020-06" db="EMBL/GenBank/DDBJ databases">
        <title>Pseudomonas eucalypticola sp. nov., an endophyte of Eucalyptus dunnii leaves with biocontrol ability of eucalyptus leaf blight.</title>
        <authorList>
            <person name="Liu Y."/>
            <person name="Song Z."/>
            <person name="Zeng H."/>
            <person name="Lu M."/>
            <person name="Wang X."/>
            <person name="Lian X."/>
            <person name="Zhang Q."/>
        </authorList>
    </citation>
    <scope>NUCLEOTIDE SEQUENCE [LARGE SCALE GENOMIC DNA]</scope>
    <source>
        <strain evidence="5 6">NP-1</strain>
    </source>
</reference>
<dbReference type="Pfam" id="PF03403">
    <property type="entry name" value="PAF-AH_p_II"/>
    <property type="match status" value="1"/>
</dbReference>
<dbReference type="EMBL" id="CP056030">
    <property type="protein sequence ID" value="QKZ05461.1"/>
    <property type="molecule type" value="Genomic_DNA"/>
</dbReference>
<proteinExistence type="predicted"/>
<protein>
    <submittedName>
        <fullName evidence="5">Dienelactone hydrolase</fullName>
    </submittedName>
</protein>
<evidence type="ECO:0000256" key="2">
    <source>
        <dbReference type="ARBA" id="ARBA00022963"/>
    </source>
</evidence>
<dbReference type="Gene3D" id="3.40.50.1820">
    <property type="entry name" value="alpha/beta hydrolase"/>
    <property type="match status" value="1"/>
</dbReference>
<feature type="chain" id="PRO_5028927175" evidence="4">
    <location>
        <begin position="21"/>
        <end position="430"/>
    </location>
</feature>
<dbReference type="GO" id="GO:0016042">
    <property type="term" value="P:lipid catabolic process"/>
    <property type="evidence" value="ECO:0007669"/>
    <property type="project" value="UniProtKB-KW"/>
</dbReference>
<keyword evidence="4" id="KW-0732">Signal</keyword>
<accession>A0A7D5DAN4</accession>
<dbReference type="KEGG" id="pez:HWQ56_17320"/>
<organism evidence="5 6">
    <name type="scientific">Pseudomonas eucalypticola</name>
    <dbReference type="NCBI Taxonomy" id="2599595"/>
    <lineage>
        <taxon>Bacteria</taxon>
        <taxon>Pseudomonadati</taxon>
        <taxon>Pseudomonadota</taxon>
        <taxon>Gammaproteobacteria</taxon>
        <taxon>Pseudomonadales</taxon>
        <taxon>Pseudomonadaceae</taxon>
        <taxon>Pseudomonas</taxon>
    </lineage>
</organism>
<keyword evidence="3" id="KW-0443">Lipid metabolism</keyword>
<dbReference type="PANTHER" id="PTHR10272:SF0">
    <property type="entry name" value="PLATELET-ACTIVATING FACTOR ACETYLHYDROLASE"/>
    <property type="match status" value="1"/>
</dbReference>
<evidence type="ECO:0000256" key="4">
    <source>
        <dbReference type="SAM" id="SignalP"/>
    </source>
</evidence>
<dbReference type="RefSeq" id="WP_176571281.1">
    <property type="nucleotide sequence ID" value="NZ_CP056030.1"/>
</dbReference>
<evidence type="ECO:0000256" key="3">
    <source>
        <dbReference type="ARBA" id="ARBA00023098"/>
    </source>
</evidence>
<keyword evidence="2" id="KW-0442">Lipid degradation</keyword>
<dbReference type="AlphaFoldDB" id="A0A7D5DAN4"/>
<keyword evidence="1 5" id="KW-0378">Hydrolase</keyword>
<gene>
    <name evidence="5" type="ORF">HWQ56_17320</name>
</gene>
<sequence>MSVKHLLCLCSLLLPCSAFAFYGDARPDAPDLAATGTYSVGVRTEQLVHHDQLDILATPPGQHHDRALRVELWYPASLRPGQQPGTTYTDVLGAGANDPKRPNTPFQFAGRAVRDAVPDPEGRYPLVILSHGYPGSRLQMSYLTEHLASRGYVVAAIDHTDSTRADKAGFASTLLNRPLDDLFVLDQVATWARPNSGHWLAGKVDVDHSALIGYSMGGYGALLVGGAGLSQVAVNFVPGGALQRLQAGNPEYAKLHDPRIKALIAFAPWGGRQGFFDAKGLAGLTLPTLFVVGDQDDIAGYSDGVRRLAEGAVNADRYLLVYQNARHNVAPNPPPPAASANPEDFSAYSEPAWDSTRLNNLNQHFVTAFLDQQLKGQDRSNYLTLVPRAIDGQWKVDAQGKPLLGHTYWAGFRNRSAVGMEFYHWPAAGK</sequence>
<dbReference type="SUPFAM" id="SSF53474">
    <property type="entry name" value="alpha/beta-Hydrolases"/>
    <property type="match status" value="1"/>
</dbReference>
<name>A0A7D5DAN4_9PSED</name>
<keyword evidence="6" id="KW-1185">Reference proteome</keyword>
<dbReference type="PANTHER" id="PTHR10272">
    <property type="entry name" value="PLATELET-ACTIVATING FACTOR ACETYLHYDROLASE"/>
    <property type="match status" value="1"/>
</dbReference>
<evidence type="ECO:0000256" key="1">
    <source>
        <dbReference type="ARBA" id="ARBA00022801"/>
    </source>
</evidence>